<keyword evidence="3" id="KW-1185">Reference proteome</keyword>
<dbReference type="SUPFAM" id="SSF48452">
    <property type="entry name" value="TPR-like"/>
    <property type="match status" value="1"/>
</dbReference>
<dbReference type="Gene3D" id="1.25.40.10">
    <property type="entry name" value="Tetratricopeptide repeat domain"/>
    <property type="match status" value="1"/>
</dbReference>
<dbReference type="Gene3D" id="1.20.58.320">
    <property type="entry name" value="TPR-like"/>
    <property type="match status" value="1"/>
</dbReference>
<evidence type="ECO:0000256" key="1">
    <source>
        <dbReference type="SAM" id="MobiDB-lite"/>
    </source>
</evidence>
<name>A0A1E3WCK7_9HYPH</name>
<dbReference type="RefSeq" id="WP_069624001.1">
    <property type="nucleotide sequence ID" value="NZ_LPWD01000225.1"/>
</dbReference>
<dbReference type="OrthoDB" id="7593450at2"/>
<dbReference type="InterPro" id="IPR011990">
    <property type="entry name" value="TPR-like_helical_dom_sf"/>
</dbReference>
<evidence type="ECO:0000313" key="3">
    <source>
        <dbReference type="Proteomes" id="UP000095042"/>
    </source>
</evidence>
<dbReference type="Proteomes" id="UP000095042">
    <property type="component" value="Unassembled WGS sequence"/>
</dbReference>
<gene>
    <name evidence="2" type="ORF">AUC71_13310</name>
</gene>
<dbReference type="Pfam" id="PF06041">
    <property type="entry name" value="DUF924"/>
    <property type="match status" value="1"/>
</dbReference>
<organism evidence="2 3">
    <name type="scientific">Methyloceanibacter marginalis</name>
    <dbReference type="NCBI Taxonomy" id="1774971"/>
    <lineage>
        <taxon>Bacteria</taxon>
        <taxon>Pseudomonadati</taxon>
        <taxon>Pseudomonadota</taxon>
        <taxon>Alphaproteobacteria</taxon>
        <taxon>Hyphomicrobiales</taxon>
        <taxon>Hyphomicrobiaceae</taxon>
        <taxon>Methyloceanibacter</taxon>
    </lineage>
</organism>
<dbReference type="AlphaFoldDB" id="A0A1E3WCK7"/>
<dbReference type="InterPro" id="IPR010323">
    <property type="entry name" value="DUF924"/>
</dbReference>
<protein>
    <recommendedName>
        <fullName evidence="4">DUF924 domain-containing protein</fullName>
    </recommendedName>
</protein>
<sequence>MIAEPEEIVRYWFEELSPKAWYGAPASVDAEITVRFGETYETLKDAVPPGCSTTLKACLAAILVLDQFPRNMFRGAPQAFATDAQALALSQRAIAEGLDMKLPPEKRCFVYIPFQHSEDLAVQRRSLELFTALGNPENLDFARRHEAIIARFGRFPHRNASLGRESTPEEEAFLKQPGSSF</sequence>
<comment type="caution">
    <text evidence="2">The sequence shown here is derived from an EMBL/GenBank/DDBJ whole genome shotgun (WGS) entry which is preliminary data.</text>
</comment>
<dbReference type="EMBL" id="LPWD01000225">
    <property type="protein sequence ID" value="ODS02797.1"/>
    <property type="molecule type" value="Genomic_DNA"/>
</dbReference>
<accession>A0A1E3WCK7</accession>
<evidence type="ECO:0000313" key="2">
    <source>
        <dbReference type="EMBL" id="ODS02797.1"/>
    </source>
</evidence>
<reference evidence="2 3" key="1">
    <citation type="journal article" date="2016" name="Environ. Microbiol.">
        <title>New Methyloceanibacter diversity from North Sea sediments includes methanotroph containing solely the soluble methane monooxygenase.</title>
        <authorList>
            <person name="Vekeman B."/>
            <person name="Kerckhof F.M."/>
            <person name="Cremers G."/>
            <person name="de Vos P."/>
            <person name="Vandamme P."/>
            <person name="Boon N."/>
            <person name="Op den Camp H.J."/>
            <person name="Heylen K."/>
        </authorList>
    </citation>
    <scope>NUCLEOTIDE SEQUENCE [LARGE SCALE GENOMIC DNA]</scope>
    <source>
        <strain evidence="2 3">R-67177</strain>
    </source>
</reference>
<proteinExistence type="predicted"/>
<evidence type="ECO:0008006" key="4">
    <source>
        <dbReference type="Google" id="ProtNLM"/>
    </source>
</evidence>
<feature type="region of interest" description="Disordered" evidence="1">
    <location>
        <begin position="160"/>
        <end position="181"/>
    </location>
</feature>